<dbReference type="KEGG" id="mmyr:MXMO3_00100"/>
<dbReference type="Proteomes" id="UP000258927">
    <property type="component" value="Chromosome"/>
</dbReference>
<evidence type="ECO:0000313" key="3">
    <source>
        <dbReference type="Proteomes" id="UP000258927"/>
    </source>
</evidence>
<dbReference type="GO" id="GO:0016491">
    <property type="term" value="F:oxidoreductase activity"/>
    <property type="evidence" value="ECO:0007669"/>
    <property type="project" value="InterPro"/>
</dbReference>
<organism evidence="2 3">
    <name type="scientific">Maritalea myrionectae</name>
    <dbReference type="NCBI Taxonomy" id="454601"/>
    <lineage>
        <taxon>Bacteria</taxon>
        <taxon>Pseudomonadati</taxon>
        <taxon>Pseudomonadota</taxon>
        <taxon>Alphaproteobacteria</taxon>
        <taxon>Hyphomicrobiales</taxon>
        <taxon>Devosiaceae</taxon>
        <taxon>Maritalea</taxon>
    </lineage>
</organism>
<feature type="domain" description="NADPH-dependent FMN reductase-like" evidence="1">
    <location>
        <begin position="18"/>
        <end position="167"/>
    </location>
</feature>
<reference evidence="2 3" key="1">
    <citation type="submission" date="2017-05" db="EMBL/GenBank/DDBJ databases">
        <title>Genome Analysis of Maritalea myrionectae HL2708#5.</title>
        <authorList>
            <consortium name="Cotde Inc.-PKNU"/>
            <person name="Jang D."/>
            <person name="Oh H.-M."/>
        </authorList>
    </citation>
    <scope>NUCLEOTIDE SEQUENCE [LARGE SCALE GENOMIC DNA]</scope>
    <source>
        <strain evidence="2 3">HL2708#5</strain>
    </source>
</reference>
<dbReference type="RefSeq" id="WP_117394593.1">
    <property type="nucleotide sequence ID" value="NZ_CP021330.1"/>
</dbReference>
<name>A0A2R4M9D1_9HYPH</name>
<dbReference type="Gene3D" id="3.40.50.360">
    <property type="match status" value="1"/>
</dbReference>
<dbReference type="SUPFAM" id="SSF52218">
    <property type="entry name" value="Flavoproteins"/>
    <property type="match status" value="1"/>
</dbReference>
<evidence type="ECO:0000313" key="2">
    <source>
        <dbReference type="EMBL" id="AVX02648.1"/>
    </source>
</evidence>
<protein>
    <submittedName>
        <fullName evidence="2">Divalent metal cation transporter MntH</fullName>
    </submittedName>
</protein>
<accession>A0A2R4M9D1</accession>
<evidence type="ECO:0000259" key="1">
    <source>
        <dbReference type="Pfam" id="PF03358"/>
    </source>
</evidence>
<dbReference type="InterPro" id="IPR029039">
    <property type="entry name" value="Flavoprotein-like_sf"/>
</dbReference>
<dbReference type="InterPro" id="IPR005025">
    <property type="entry name" value="FMN_Rdtase-like_dom"/>
</dbReference>
<dbReference type="STRING" id="1122213.GCA_000423365_02814"/>
<keyword evidence="3" id="KW-1185">Reference proteome</keyword>
<gene>
    <name evidence="2" type="ORF">MXMO3_00100</name>
</gene>
<dbReference type="Pfam" id="PF03358">
    <property type="entry name" value="FMN_red"/>
    <property type="match status" value="1"/>
</dbReference>
<dbReference type="EMBL" id="CP021330">
    <property type="protein sequence ID" value="AVX02648.1"/>
    <property type="molecule type" value="Genomic_DNA"/>
</dbReference>
<sequence length="249" mass="27513">MADQTETPALNSRFDDLKAVYINTSLKHSEGESHTALLMQASADIMRKHGIEVEFIHAAAHHIAFGVYPDMTEHGADRDDWPQLWPKVLDADILVIGTPIWLGEESSLCRVIIERLYAMSGELNAKNQSIYYNKVGGAVITGNEDGVKHSSMTILYALQHLGLTIPPQADCGWIGEIGPGPSYGDEKEDGGQVGFDNDFTQRNTTIMTWNLMHMARMLKDAGGIPNYGNDRKALQAGTRFDHQNPGYRA</sequence>
<proteinExistence type="predicted"/>
<dbReference type="AlphaFoldDB" id="A0A2R4M9D1"/>